<gene>
    <name evidence="3" type="ORF">Hamer_G004229</name>
</gene>
<organism evidence="3 4">
    <name type="scientific">Homarus americanus</name>
    <name type="common">American lobster</name>
    <dbReference type="NCBI Taxonomy" id="6706"/>
    <lineage>
        <taxon>Eukaryota</taxon>
        <taxon>Metazoa</taxon>
        <taxon>Ecdysozoa</taxon>
        <taxon>Arthropoda</taxon>
        <taxon>Crustacea</taxon>
        <taxon>Multicrustacea</taxon>
        <taxon>Malacostraca</taxon>
        <taxon>Eumalacostraca</taxon>
        <taxon>Eucarida</taxon>
        <taxon>Decapoda</taxon>
        <taxon>Pleocyemata</taxon>
        <taxon>Astacidea</taxon>
        <taxon>Nephropoidea</taxon>
        <taxon>Nephropidae</taxon>
        <taxon>Homarus</taxon>
    </lineage>
</organism>
<dbReference type="Pfam" id="PF00078">
    <property type="entry name" value="RVT_1"/>
    <property type="match status" value="1"/>
</dbReference>
<keyword evidence="3" id="KW-0695">RNA-directed DNA polymerase</keyword>
<keyword evidence="4" id="KW-1185">Reference proteome</keyword>
<protein>
    <submittedName>
        <fullName evidence="3">RNA-directed DNA polymerase from transposon X-element-like 4</fullName>
    </submittedName>
</protein>
<dbReference type="EMBL" id="JAHLQT010033114">
    <property type="protein sequence ID" value="KAG7159578.1"/>
    <property type="molecule type" value="Genomic_DNA"/>
</dbReference>
<dbReference type="PANTHER" id="PTHR33395">
    <property type="entry name" value="TRANSCRIPTASE, PUTATIVE-RELATED-RELATED"/>
    <property type="match status" value="1"/>
</dbReference>
<evidence type="ECO:0000259" key="2">
    <source>
        <dbReference type="Pfam" id="PF00078"/>
    </source>
</evidence>
<dbReference type="Proteomes" id="UP000747542">
    <property type="component" value="Unassembled WGS sequence"/>
</dbReference>
<feature type="compositionally biased region" description="Basic and acidic residues" evidence="1">
    <location>
        <begin position="165"/>
        <end position="174"/>
    </location>
</feature>
<feature type="region of interest" description="Disordered" evidence="1">
    <location>
        <begin position="139"/>
        <end position="174"/>
    </location>
</feature>
<proteinExistence type="predicted"/>
<comment type="caution">
    <text evidence="3">The sequence shown here is derived from an EMBL/GenBank/DDBJ whole genome shotgun (WGS) entry which is preliminary data.</text>
</comment>
<evidence type="ECO:0000313" key="4">
    <source>
        <dbReference type="Proteomes" id="UP000747542"/>
    </source>
</evidence>
<keyword evidence="3" id="KW-0808">Transferase</keyword>
<name>A0A8J5MQ19_HOMAM</name>
<keyword evidence="3" id="KW-0548">Nucleotidyltransferase</keyword>
<evidence type="ECO:0000256" key="1">
    <source>
        <dbReference type="SAM" id="MobiDB-lite"/>
    </source>
</evidence>
<sequence>MFKKQLVLTTSARMAANELAGPLSNVFNTCLVENTWPTMWKQARVVPVHKKWSKSDPGNYRLISLLSVVSKIFEWLVAEEMCRHFNLHNLLSNRQFGFRSSRSTSDLLLLLSGDWQDALNNGLDNLVIALDIAGGLRPGVARGPPGEASSEGNRVEPPPASSRLPTREDPQSCR</sequence>
<evidence type="ECO:0000313" key="3">
    <source>
        <dbReference type="EMBL" id="KAG7159578.1"/>
    </source>
</evidence>
<feature type="domain" description="Reverse transcriptase" evidence="2">
    <location>
        <begin position="54"/>
        <end position="134"/>
    </location>
</feature>
<dbReference type="PANTHER" id="PTHR33395:SF22">
    <property type="entry name" value="REVERSE TRANSCRIPTASE DOMAIN-CONTAINING PROTEIN"/>
    <property type="match status" value="1"/>
</dbReference>
<dbReference type="AlphaFoldDB" id="A0A8J5MQ19"/>
<dbReference type="InterPro" id="IPR000477">
    <property type="entry name" value="RT_dom"/>
</dbReference>
<accession>A0A8J5MQ19</accession>
<reference evidence="3" key="1">
    <citation type="journal article" date="2021" name="Sci. Adv.">
        <title>The American lobster genome reveals insights on longevity, neural, and immune adaptations.</title>
        <authorList>
            <person name="Polinski J.M."/>
            <person name="Zimin A.V."/>
            <person name="Clark K.F."/>
            <person name="Kohn A.B."/>
            <person name="Sadowski N."/>
            <person name="Timp W."/>
            <person name="Ptitsyn A."/>
            <person name="Khanna P."/>
            <person name="Romanova D.Y."/>
            <person name="Williams P."/>
            <person name="Greenwood S.J."/>
            <person name="Moroz L.L."/>
            <person name="Walt D.R."/>
            <person name="Bodnar A.G."/>
        </authorList>
    </citation>
    <scope>NUCLEOTIDE SEQUENCE</scope>
    <source>
        <strain evidence="3">GMGI-L3</strain>
    </source>
</reference>
<dbReference type="GO" id="GO:0003964">
    <property type="term" value="F:RNA-directed DNA polymerase activity"/>
    <property type="evidence" value="ECO:0007669"/>
    <property type="project" value="UniProtKB-KW"/>
</dbReference>